<comment type="caution">
    <text evidence="8">The sequence shown here is derived from an EMBL/GenBank/DDBJ whole genome shotgun (WGS) entry which is preliminary data.</text>
</comment>
<dbReference type="PANTHER" id="PTHR14957:SF1">
    <property type="entry name" value="UBIQUITIN-LIKE-CONJUGATING ENZYME ATG10"/>
    <property type="match status" value="1"/>
</dbReference>
<reference evidence="8" key="1">
    <citation type="submission" date="2023-11" db="EMBL/GenBank/DDBJ databases">
        <authorList>
            <person name="Alioto T."/>
            <person name="Alioto T."/>
            <person name="Gomez Garrido J."/>
        </authorList>
    </citation>
    <scope>NUCLEOTIDE SEQUENCE</scope>
</reference>
<organism evidence="8 9">
    <name type="scientific">Lecanosticta acicola</name>
    <dbReference type="NCBI Taxonomy" id="111012"/>
    <lineage>
        <taxon>Eukaryota</taxon>
        <taxon>Fungi</taxon>
        <taxon>Dikarya</taxon>
        <taxon>Ascomycota</taxon>
        <taxon>Pezizomycotina</taxon>
        <taxon>Dothideomycetes</taxon>
        <taxon>Dothideomycetidae</taxon>
        <taxon>Mycosphaerellales</taxon>
        <taxon>Mycosphaerellaceae</taxon>
        <taxon>Lecanosticta</taxon>
    </lineage>
</organism>
<dbReference type="GO" id="GO:0000422">
    <property type="term" value="P:autophagy of mitochondrion"/>
    <property type="evidence" value="ECO:0007669"/>
    <property type="project" value="TreeGrafter"/>
</dbReference>
<dbReference type="GO" id="GO:0061651">
    <property type="term" value="F:Atg12 conjugating enzyme activity"/>
    <property type="evidence" value="ECO:0007669"/>
    <property type="project" value="TreeGrafter"/>
</dbReference>
<dbReference type="GO" id="GO:0005829">
    <property type="term" value="C:cytosol"/>
    <property type="evidence" value="ECO:0007669"/>
    <property type="project" value="TreeGrafter"/>
</dbReference>
<keyword evidence="4" id="KW-0833">Ubl conjugation pathway</keyword>
<evidence type="ECO:0000313" key="8">
    <source>
        <dbReference type="EMBL" id="CAK4029568.1"/>
    </source>
</evidence>
<dbReference type="Proteomes" id="UP001296104">
    <property type="component" value="Unassembled WGS sequence"/>
</dbReference>
<dbReference type="Pfam" id="PF03987">
    <property type="entry name" value="Autophagy_act_C"/>
    <property type="match status" value="1"/>
</dbReference>
<dbReference type="Gene3D" id="3.30.1460.50">
    <property type="match status" value="1"/>
</dbReference>
<evidence type="ECO:0000256" key="6">
    <source>
        <dbReference type="ARBA" id="ARBA00023006"/>
    </source>
</evidence>
<dbReference type="EMBL" id="CAVMBE010000033">
    <property type="protein sequence ID" value="CAK4029568.1"/>
    <property type="molecule type" value="Genomic_DNA"/>
</dbReference>
<keyword evidence="5" id="KW-0813">Transport</keyword>
<evidence type="ECO:0000256" key="7">
    <source>
        <dbReference type="ARBA" id="ARBA00029833"/>
    </source>
</evidence>
<evidence type="ECO:0000313" key="9">
    <source>
        <dbReference type="Proteomes" id="UP001296104"/>
    </source>
</evidence>
<evidence type="ECO:0000256" key="1">
    <source>
        <dbReference type="ARBA" id="ARBA00005696"/>
    </source>
</evidence>
<sequence length="157" mass="16658">MGLGDDEDDDDDDEEIVRLPLPHTRGSSAAAAAAVVVIYDIIYSPSYQVPVLYIQCPTSNFSPDCLVPSAYKRQINSVGVMGALSMTEHPVTGLPVYFVHPCRTQEMMAARGQLGPEEYLMVWFGVIGAGVGLNVPVALARSMVGGGRGPAFEGQAA</sequence>
<name>A0AAI8Z0D2_9PEZI</name>
<accession>A0AAI8Z0D2</accession>
<keyword evidence="3" id="KW-0808">Transferase</keyword>
<proteinExistence type="inferred from homology"/>
<dbReference type="GO" id="GO:0000045">
    <property type="term" value="P:autophagosome assembly"/>
    <property type="evidence" value="ECO:0007669"/>
    <property type="project" value="TreeGrafter"/>
</dbReference>
<keyword evidence="9" id="KW-1185">Reference proteome</keyword>
<protein>
    <recommendedName>
        <fullName evidence="2">Ubiquitin-like-conjugating enzyme ATG10</fullName>
    </recommendedName>
    <alternativeName>
        <fullName evidence="7">Autophagy-related protein 10</fullName>
    </alternativeName>
</protein>
<dbReference type="GO" id="GO:0032446">
    <property type="term" value="P:protein modification by small protein conjugation"/>
    <property type="evidence" value="ECO:0007669"/>
    <property type="project" value="TreeGrafter"/>
</dbReference>
<evidence type="ECO:0000256" key="5">
    <source>
        <dbReference type="ARBA" id="ARBA00022927"/>
    </source>
</evidence>
<comment type="similarity">
    <text evidence="1">Belongs to the ATG10 family.</text>
</comment>
<dbReference type="PANTHER" id="PTHR14957">
    <property type="entry name" value="UBIQUITIN-LIKE-CONJUGATING ENZYME ATG10"/>
    <property type="match status" value="1"/>
</dbReference>
<evidence type="ECO:0000256" key="3">
    <source>
        <dbReference type="ARBA" id="ARBA00022679"/>
    </source>
</evidence>
<evidence type="ECO:0000256" key="4">
    <source>
        <dbReference type="ARBA" id="ARBA00022786"/>
    </source>
</evidence>
<dbReference type="InterPro" id="IPR007135">
    <property type="entry name" value="Atg3/Atg10"/>
</dbReference>
<gene>
    <name evidence="8" type="ORF">LECACI_7A005280</name>
</gene>
<keyword evidence="5" id="KW-0653">Protein transport</keyword>
<dbReference type="GO" id="GO:0015031">
    <property type="term" value="P:protein transport"/>
    <property type="evidence" value="ECO:0007669"/>
    <property type="project" value="UniProtKB-KW"/>
</dbReference>
<dbReference type="AlphaFoldDB" id="A0AAI8Z0D2"/>
<keyword evidence="6" id="KW-0072">Autophagy</keyword>
<evidence type="ECO:0000256" key="2">
    <source>
        <dbReference type="ARBA" id="ARBA00021099"/>
    </source>
</evidence>